<keyword evidence="2" id="KW-0677">Repeat</keyword>
<proteinExistence type="predicted"/>
<feature type="coiled-coil region" evidence="4">
    <location>
        <begin position="33"/>
        <end position="60"/>
    </location>
</feature>
<dbReference type="Proteomes" id="UP001162972">
    <property type="component" value="Chromosome 6"/>
</dbReference>
<sequence>MDFVVSPLIVVVHSLGISVAARLSYVFNVDKRIESLSTALNELKDKRDDLKRQVGRAEVEGLTCTSQVKGWLQRVEDIEAESSSVIEDLGRGGRCCVGRNACCSSYKRSKKASKLLSRATELIGKGAFDVVADNPVPNAVEEVPSRPAVGLSSSHTGYVYDQGHALIGSLKVACLLETGEERTQVKMHDVVRSFALWIASECELSNRFLVEASTGLTEAPRADNWKHALRISLFDNGITTLAEIPECPRLSTLFLQWNSGLNKISNAFFQSMPALRVLDLSFTSLREIPASIGELVELRHLDLSGTKITSLPKELGGLTKLQHLDLQRTHSLRIIPQEAISGLVQLRILNVYYSYGVWEQQDNEVGFADLQCLNHLTTLGITIDELNTLKRLYSFSGLLKVIQYLYIKQCDGLFYLQLSLNSSFGERLRRLSINNCYDLQYLQVDEEAGQKWLPSLEVVALHGLPNLETVWKNPVTRESLQNLRSVNIWHCRRLRNVSWVIQLPKLEVIYLMYCKEMEEVVSRSGIAGEDSKAFQSLRTLSIRDLPKLRSITPWELAFPSLESIAVIDCPNLKQLSIKTHNTSALPTVYGNKEWWDGLEWNEASSETAFVPHFMPI</sequence>
<evidence type="ECO:0000256" key="4">
    <source>
        <dbReference type="SAM" id="Coils"/>
    </source>
</evidence>
<dbReference type="Gene3D" id="3.80.10.10">
    <property type="entry name" value="Ribonuclease Inhibitor"/>
    <property type="match status" value="2"/>
</dbReference>
<dbReference type="InterPro" id="IPR001611">
    <property type="entry name" value="Leu-rich_rpt"/>
</dbReference>
<keyword evidence="3" id="KW-0611">Plant defense</keyword>
<evidence type="ECO:0000313" key="7">
    <source>
        <dbReference type="Proteomes" id="UP001162972"/>
    </source>
</evidence>
<evidence type="ECO:0000256" key="3">
    <source>
        <dbReference type="ARBA" id="ARBA00022821"/>
    </source>
</evidence>
<feature type="domain" description="Disease resistance R13L4/SHOC-2-like LRR" evidence="5">
    <location>
        <begin position="233"/>
        <end position="566"/>
    </location>
</feature>
<gene>
    <name evidence="6" type="ORF">OIU84_010682</name>
</gene>
<dbReference type="Pfam" id="PF23598">
    <property type="entry name" value="LRR_14"/>
    <property type="match status" value="1"/>
</dbReference>
<keyword evidence="1" id="KW-0433">Leucine-rich repeat</keyword>
<accession>A0AAD6JLA4</accession>
<name>A0AAD6JLA4_9ROSI</name>
<dbReference type="InterPro" id="IPR003591">
    <property type="entry name" value="Leu-rich_rpt_typical-subtyp"/>
</dbReference>
<dbReference type="PROSITE" id="PS51450">
    <property type="entry name" value="LRR"/>
    <property type="match status" value="1"/>
</dbReference>
<evidence type="ECO:0000256" key="1">
    <source>
        <dbReference type="ARBA" id="ARBA00022614"/>
    </source>
</evidence>
<dbReference type="InterPro" id="IPR050905">
    <property type="entry name" value="Plant_NBS-LRR"/>
</dbReference>
<keyword evidence="7" id="KW-1185">Reference proteome</keyword>
<dbReference type="PANTHER" id="PTHR33463:SF204">
    <property type="entry name" value="NB-ARC DOMAIN-CONTAINING PROTEIN"/>
    <property type="match status" value="1"/>
</dbReference>
<comment type="caution">
    <text evidence="6">The sequence shown here is derived from an EMBL/GenBank/DDBJ whole genome shotgun (WGS) entry which is preliminary data.</text>
</comment>
<organism evidence="6 7">
    <name type="scientific">Salix udensis</name>
    <dbReference type="NCBI Taxonomy" id="889485"/>
    <lineage>
        <taxon>Eukaryota</taxon>
        <taxon>Viridiplantae</taxon>
        <taxon>Streptophyta</taxon>
        <taxon>Embryophyta</taxon>
        <taxon>Tracheophyta</taxon>
        <taxon>Spermatophyta</taxon>
        <taxon>Magnoliopsida</taxon>
        <taxon>eudicotyledons</taxon>
        <taxon>Gunneridae</taxon>
        <taxon>Pentapetalae</taxon>
        <taxon>rosids</taxon>
        <taxon>fabids</taxon>
        <taxon>Malpighiales</taxon>
        <taxon>Salicaceae</taxon>
        <taxon>Saliceae</taxon>
        <taxon>Salix</taxon>
    </lineage>
</organism>
<dbReference type="SMART" id="SM00369">
    <property type="entry name" value="LRR_TYP"/>
    <property type="match status" value="3"/>
</dbReference>
<protein>
    <recommendedName>
        <fullName evidence="5">Disease resistance R13L4/SHOC-2-like LRR domain-containing protein</fullName>
    </recommendedName>
</protein>
<dbReference type="SUPFAM" id="SSF52058">
    <property type="entry name" value="L domain-like"/>
    <property type="match status" value="1"/>
</dbReference>
<evidence type="ECO:0000313" key="6">
    <source>
        <dbReference type="EMBL" id="KAJ6407226.1"/>
    </source>
</evidence>
<reference evidence="6 7" key="1">
    <citation type="journal article" date="2023" name="Int. J. Mol. Sci.">
        <title>De Novo Assembly and Annotation of 11 Diverse Shrub Willow (Salix) Genomes Reveals Novel Gene Organization in Sex-Linked Regions.</title>
        <authorList>
            <person name="Hyden B."/>
            <person name="Feng K."/>
            <person name="Yates T.B."/>
            <person name="Jawdy S."/>
            <person name="Cereghino C."/>
            <person name="Smart L.B."/>
            <person name="Muchero W."/>
        </authorList>
    </citation>
    <scope>NUCLEOTIDE SEQUENCE [LARGE SCALE GENOMIC DNA]</scope>
    <source>
        <tissue evidence="6">Shoot tip</tissue>
    </source>
</reference>
<dbReference type="PANTHER" id="PTHR33463">
    <property type="entry name" value="NB-ARC DOMAIN-CONTAINING PROTEIN-RELATED"/>
    <property type="match status" value="1"/>
</dbReference>
<dbReference type="InterPro" id="IPR032675">
    <property type="entry name" value="LRR_dom_sf"/>
</dbReference>
<evidence type="ECO:0000256" key="2">
    <source>
        <dbReference type="ARBA" id="ARBA00022737"/>
    </source>
</evidence>
<dbReference type="EMBL" id="JAPFFJ010000016">
    <property type="protein sequence ID" value="KAJ6407226.1"/>
    <property type="molecule type" value="Genomic_DNA"/>
</dbReference>
<keyword evidence="4" id="KW-0175">Coiled coil</keyword>
<evidence type="ECO:0000259" key="5">
    <source>
        <dbReference type="Pfam" id="PF23598"/>
    </source>
</evidence>
<dbReference type="InterPro" id="IPR055414">
    <property type="entry name" value="LRR_R13L4/SHOC2-like"/>
</dbReference>
<dbReference type="AlphaFoldDB" id="A0AAD6JLA4"/>